<evidence type="ECO:0000256" key="4">
    <source>
        <dbReference type="ARBA" id="ARBA00022475"/>
    </source>
</evidence>
<accession>A0ABU9E5K2</accession>
<dbReference type="Gene3D" id="3.30.460.20">
    <property type="entry name" value="CorA soluble domain-like"/>
    <property type="match status" value="1"/>
</dbReference>
<sequence>MSRRDTIEVPNPLHTLRVMGRFVRRQVKRSGSMPGTLVHTGEKKMDRVRLRVLDYDPSGLREAEVAMPEELWALRDTATTSWINVDGLHDLDLISRFGEQFRLHPLVLEDLVHVGQRPKHEEYDDYDYIVLPMLTWDVERGIVQDEQLSLVVGPHWVVTFQEREGDVFEPVRERLRAEKGRIRARGADYLAYALIDAVVDRYFEVLEKVGDRTEELELEALDDPGPDMMPRLHQLKRELVVLRRAVWPVRDLLDGLVEGESTHVTDETRVFFRDVYDHAMQVIETVEALRDVVSGAIDLYLSTVAHRTNEVMKVLTIMASIFIPLTFMAGIYGMNFEHMPELHLPWAYPVLWVAMLAVAGGMVMWFRRRGWL</sequence>
<organism evidence="9 10">
    <name type="scientific">Gaopeijia maritima</name>
    <dbReference type="NCBI Taxonomy" id="3119007"/>
    <lineage>
        <taxon>Bacteria</taxon>
        <taxon>Pseudomonadati</taxon>
        <taxon>Gemmatimonadota</taxon>
        <taxon>Longimicrobiia</taxon>
        <taxon>Gaopeijiales</taxon>
        <taxon>Gaopeijiaceae</taxon>
        <taxon>Gaopeijia</taxon>
    </lineage>
</organism>
<dbReference type="SUPFAM" id="SSF143865">
    <property type="entry name" value="CorA soluble domain-like"/>
    <property type="match status" value="1"/>
</dbReference>
<keyword evidence="7 8" id="KW-0472">Membrane</keyword>
<dbReference type="InterPro" id="IPR004488">
    <property type="entry name" value="Mg/Co-transport_prot_CorA"/>
</dbReference>
<dbReference type="NCBIfam" id="TIGR00383">
    <property type="entry name" value="corA"/>
    <property type="match status" value="1"/>
</dbReference>
<feature type="transmembrane region" description="Helical" evidence="8">
    <location>
        <begin position="314"/>
        <end position="334"/>
    </location>
</feature>
<dbReference type="InterPro" id="IPR045861">
    <property type="entry name" value="CorA_cytoplasmic_dom"/>
</dbReference>
<dbReference type="CDD" id="cd12828">
    <property type="entry name" value="TmCorA-like_1"/>
    <property type="match status" value="1"/>
</dbReference>
<reference evidence="9 10" key="1">
    <citation type="submission" date="2024-02" db="EMBL/GenBank/DDBJ databases">
        <title>A novel Gemmatimonadota bacterium.</title>
        <authorList>
            <person name="Du Z.-J."/>
            <person name="Ye Y.-Q."/>
        </authorList>
    </citation>
    <scope>NUCLEOTIDE SEQUENCE [LARGE SCALE GENOMIC DNA]</scope>
    <source>
        <strain evidence="9 10">DH-20</strain>
    </source>
</reference>
<dbReference type="PANTHER" id="PTHR46494">
    <property type="entry name" value="CORA FAMILY METAL ION TRANSPORTER (EUROFUNG)"/>
    <property type="match status" value="1"/>
</dbReference>
<dbReference type="RefSeq" id="WP_405286287.1">
    <property type="nucleotide sequence ID" value="NZ_JBBHLI010000001.1"/>
</dbReference>
<dbReference type="SUPFAM" id="SSF144083">
    <property type="entry name" value="Magnesium transport protein CorA, transmembrane region"/>
    <property type="match status" value="1"/>
</dbReference>
<evidence type="ECO:0000313" key="10">
    <source>
        <dbReference type="Proteomes" id="UP001484239"/>
    </source>
</evidence>
<keyword evidence="8" id="KW-0406">Ion transport</keyword>
<evidence type="ECO:0000256" key="1">
    <source>
        <dbReference type="ARBA" id="ARBA00004651"/>
    </source>
</evidence>
<dbReference type="EMBL" id="JBBHLI010000001">
    <property type="protein sequence ID" value="MEK9500010.1"/>
    <property type="molecule type" value="Genomic_DNA"/>
</dbReference>
<evidence type="ECO:0000256" key="5">
    <source>
        <dbReference type="ARBA" id="ARBA00022692"/>
    </source>
</evidence>
<evidence type="ECO:0000256" key="3">
    <source>
        <dbReference type="ARBA" id="ARBA00022448"/>
    </source>
</evidence>
<comment type="function">
    <text evidence="8">Mediates influx of magnesium ions.</text>
</comment>
<dbReference type="InterPro" id="IPR045863">
    <property type="entry name" value="CorA_TM1_TM2"/>
</dbReference>
<evidence type="ECO:0000256" key="7">
    <source>
        <dbReference type="ARBA" id="ARBA00023136"/>
    </source>
</evidence>
<comment type="caution">
    <text evidence="9">The sequence shown here is derived from an EMBL/GenBank/DDBJ whole genome shotgun (WGS) entry which is preliminary data.</text>
</comment>
<evidence type="ECO:0000256" key="2">
    <source>
        <dbReference type="ARBA" id="ARBA00009765"/>
    </source>
</evidence>
<name>A0ABU9E5K2_9BACT</name>
<comment type="subcellular location">
    <subcellularLocation>
        <location evidence="1">Cell membrane</location>
        <topology evidence="1">Multi-pass membrane protein</topology>
    </subcellularLocation>
    <subcellularLocation>
        <location evidence="8">Membrane</location>
        <topology evidence="8">Multi-pass membrane protein</topology>
    </subcellularLocation>
</comment>
<keyword evidence="8" id="KW-0460">Magnesium</keyword>
<proteinExistence type="inferred from homology"/>
<gene>
    <name evidence="8 9" type="primary">corA</name>
    <name evidence="9" type="ORF">WI372_03300</name>
</gene>
<dbReference type="Pfam" id="PF01544">
    <property type="entry name" value="CorA"/>
    <property type="match status" value="1"/>
</dbReference>
<keyword evidence="3 8" id="KW-0813">Transport</keyword>
<feature type="transmembrane region" description="Helical" evidence="8">
    <location>
        <begin position="346"/>
        <end position="366"/>
    </location>
</feature>
<keyword evidence="6 8" id="KW-1133">Transmembrane helix</keyword>
<dbReference type="PANTHER" id="PTHR46494:SF1">
    <property type="entry name" value="CORA FAMILY METAL ION TRANSPORTER (EUROFUNG)"/>
    <property type="match status" value="1"/>
</dbReference>
<keyword evidence="4 8" id="KW-1003">Cell membrane</keyword>
<dbReference type="Gene3D" id="1.20.58.340">
    <property type="entry name" value="Magnesium transport protein CorA, transmembrane region"/>
    <property type="match status" value="2"/>
</dbReference>
<keyword evidence="10" id="KW-1185">Reference proteome</keyword>
<dbReference type="Proteomes" id="UP001484239">
    <property type="component" value="Unassembled WGS sequence"/>
</dbReference>
<evidence type="ECO:0000256" key="6">
    <source>
        <dbReference type="ARBA" id="ARBA00022989"/>
    </source>
</evidence>
<comment type="similarity">
    <text evidence="2 8">Belongs to the CorA metal ion transporter (MIT) (TC 1.A.35) family.</text>
</comment>
<dbReference type="InterPro" id="IPR002523">
    <property type="entry name" value="MgTranspt_CorA/ZnTranspt_ZntB"/>
</dbReference>
<keyword evidence="5 8" id="KW-0812">Transmembrane</keyword>
<evidence type="ECO:0000256" key="8">
    <source>
        <dbReference type="RuleBase" id="RU362010"/>
    </source>
</evidence>
<protein>
    <recommendedName>
        <fullName evidence="8">Magnesium transport protein CorA</fullName>
    </recommendedName>
</protein>
<evidence type="ECO:0000313" key="9">
    <source>
        <dbReference type="EMBL" id="MEK9500010.1"/>
    </source>
</evidence>